<gene>
    <name evidence="1" type="ORF">LV89_00907</name>
</gene>
<proteinExistence type="predicted"/>
<reference evidence="1 2" key="1">
    <citation type="submission" date="2018-05" db="EMBL/GenBank/DDBJ databases">
        <title>Genomic Encyclopedia of Archaeal and Bacterial Type Strains, Phase II (KMG-II): from individual species to whole genera.</title>
        <authorList>
            <person name="Goeker M."/>
        </authorList>
    </citation>
    <scope>NUCLEOTIDE SEQUENCE [LARGE SCALE GENOMIC DNA]</scope>
    <source>
        <strain evidence="1 2">DSM 22214</strain>
    </source>
</reference>
<dbReference type="EMBL" id="QGGO01000004">
    <property type="protein sequence ID" value="PWK28129.1"/>
    <property type="molecule type" value="Genomic_DNA"/>
</dbReference>
<sequence length="188" mass="22014">MAKLEKDLQLAILSMPQKDKDKLLLRLVGKDDILVQQLQFTLVEEGTSVEFRRDEVRTAIDKLYRLDAMSSGYLMMDMRYLNSDISRHVKVTKDKYGEVELTLKLLKDCFEKQLKWISKYNSKTDTLTNYVVKRTDFLMKKLVKLHPDIQFDFYSDVNVLLENIYSNGTSFYAVQMGLPKVFEISESE</sequence>
<protein>
    <submittedName>
        <fullName evidence="1">Uncharacterized protein</fullName>
    </submittedName>
</protein>
<evidence type="ECO:0000313" key="2">
    <source>
        <dbReference type="Proteomes" id="UP000245489"/>
    </source>
</evidence>
<dbReference type="Proteomes" id="UP000245489">
    <property type="component" value="Unassembled WGS sequence"/>
</dbReference>
<keyword evidence="2" id="KW-1185">Reference proteome</keyword>
<dbReference type="RefSeq" id="WP_109741688.1">
    <property type="nucleotide sequence ID" value="NZ_QGGO01000004.1"/>
</dbReference>
<organism evidence="1 2">
    <name type="scientific">Arcicella aurantiaca</name>
    <dbReference type="NCBI Taxonomy" id="591202"/>
    <lineage>
        <taxon>Bacteria</taxon>
        <taxon>Pseudomonadati</taxon>
        <taxon>Bacteroidota</taxon>
        <taxon>Cytophagia</taxon>
        <taxon>Cytophagales</taxon>
        <taxon>Flectobacillaceae</taxon>
        <taxon>Arcicella</taxon>
    </lineage>
</organism>
<name>A0A316EFE5_9BACT</name>
<accession>A0A316EFE5</accession>
<dbReference type="OrthoDB" id="1432119at2"/>
<evidence type="ECO:0000313" key="1">
    <source>
        <dbReference type="EMBL" id="PWK28129.1"/>
    </source>
</evidence>
<dbReference type="AlphaFoldDB" id="A0A316EFE5"/>
<comment type="caution">
    <text evidence="1">The sequence shown here is derived from an EMBL/GenBank/DDBJ whole genome shotgun (WGS) entry which is preliminary data.</text>
</comment>